<organism evidence="3">
    <name type="scientific">Acromyrmex echinatior</name>
    <name type="common">Panamanian leafcutter ant</name>
    <name type="synonym">Acromyrmex octospinosus echinatior</name>
    <dbReference type="NCBI Taxonomy" id="103372"/>
    <lineage>
        <taxon>Eukaryota</taxon>
        <taxon>Metazoa</taxon>
        <taxon>Ecdysozoa</taxon>
        <taxon>Arthropoda</taxon>
        <taxon>Hexapoda</taxon>
        <taxon>Insecta</taxon>
        <taxon>Pterygota</taxon>
        <taxon>Neoptera</taxon>
        <taxon>Endopterygota</taxon>
        <taxon>Hymenoptera</taxon>
        <taxon>Apocrita</taxon>
        <taxon>Aculeata</taxon>
        <taxon>Formicoidea</taxon>
        <taxon>Formicidae</taxon>
        <taxon>Myrmicinae</taxon>
        <taxon>Acromyrmex</taxon>
    </lineage>
</organism>
<feature type="compositionally biased region" description="Basic residues" evidence="1">
    <location>
        <begin position="25"/>
        <end position="38"/>
    </location>
</feature>
<protein>
    <submittedName>
        <fullName evidence="2">Uncharacterized protein</fullName>
    </submittedName>
</protein>
<dbReference type="EMBL" id="GL888002">
    <property type="protein sequence ID" value="EGI69217.1"/>
    <property type="molecule type" value="Genomic_DNA"/>
</dbReference>
<accession>F4W935</accession>
<feature type="region of interest" description="Disordered" evidence="1">
    <location>
        <begin position="1"/>
        <end position="57"/>
    </location>
</feature>
<dbReference type="AlphaFoldDB" id="F4W935"/>
<evidence type="ECO:0000313" key="3">
    <source>
        <dbReference type="Proteomes" id="UP000007755"/>
    </source>
</evidence>
<dbReference type="InParanoid" id="F4W935"/>
<keyword evidence="3" id="KW-1185">Reference proteome</keyword>
<evidence type="ECO:0000256" key="1">
    <source>
        <dbReference type="SAM" id="MobiDB-lite"/>
    </source>
</evidence>
<feature type="compositionally biased region" description="Basic and acidic residues" evidence="1">
    <location>
        <begin position="39"/>
        <end position="57"/>
    </location>
</feature>
<evidence type="ECO:0000313" key="2">
    <source>
        <dbReference type="EMBL" id="EGI69217.1"/>
    </source>
</evidence>
<reference evidence="2" key="1">
    <citation type="submission" date="2011-02" db="EMBL/GenBank/DDBJ databases">
        <title>The genome of the leaf-cutting ant Acromyrmex echinatior suggests key adaptations to social evolution and fungus farming.</title>
        <authorList>
            <person name="Nygaard S."/>
            <person name="Zhang G."/>
        </authorList>
    </citation>
    <scope>NUCLEOTIDE SEQUENCE</scope>
</reference>
<sequence length="164" mass="18624">MAMAVDHRLGVGGGRRSATAGTGKLSKKKKKRKKKKKKEKAEKKNRVVKGEGIEKEKVDEEETENGAWWAWPGEIRVARCEMRGWRDEARIEGGAQEGNARWERGKKRTATYRMMKAVPVPDLCAIFTLVLMLHARREYLRPRDSGRARSKGTGLLDRYTLAVS</sequence>
<dbReference type="Proteomes" id="UP000007755">
    <property type="component" value="Unassembled WGS sequence"/>
</dbReference>
<proteinExistence type="predicted"/>
<gene>
    <name evidence="2" type="ORF">G5I_01982</name>
</gene>
<name>F4W935_ACREC</name>